<dbReference type="PRINTS" id="PR00081">
    <property type="entry name" value="GDHRDH"/>
</dbReference>
<accession>X1UC33</accession>
<dbReference type="PROSITE" id="PS00061">
    <property type="entry name" value="ADH_SHORT"/>
    <property type="match status" value="1"/>
</dbReference>
<dbReference type="InterPro" id="IPR020904">
    <property type="entry name" value="Sc_DH/Rdtase_CS"/>
</dbReference>
<comment type="caution">
    <text evidence="3">The sequence shown here is derived from an EMBL/GenBank/DDBJ whole genome shotgun (WGS) entry which is preliminary data.</text>
</comment>
<dbReference type="GO" id="GO:0016020">
    <property type="term" value="C:membrane"/>
    <property type="evidence" value="ECO:0007669"/>
    <property type="project" value="TreeGrafter"/>
</dbReference>
<comment type="similarity">
    <text evidence="1">Belongs to the short-chain dehydrogenases/reductases (SDR) family.</text>
</comment>
<dbReference type="Gene3D" id="3.40.50.720">
    <property type="entry name" value="NAD(P)-binding Rossmann-like Domain"/>
    <property type="match status" value="1"/>
</dbReference>
<feature type="non-terminal residue" evidence="3">
    <location>
        <position position="1"/>
    </location>
</feature>
<reference evidence="3" key="1">
    <citation type="journal article" date="2014" name="Front. Microbiol.">
        <title>High frequency of phylogenetically diverse reductive dehalogenase-homologous genes in deep subseafloor sedimentary metagenomes.</title>
        <authorList>
            <person name="Kawai M."/>
            <person name="Futagami T."/>
            <person name="Toyoda A."/>
            <person name="Takaki Y."/>
            <person name="Nishi S."/>
            <person name="Hori S."/>
            <person name="Arai W."/>
            <person name="Tsubouchi T."/>
            <person name="Morono Y."/>
            <person name="Uchiyama I."/>
            <person name="Ito T."/>
            <person name="Fujiyama A."/>
            <person name="Inagaki F."/>
            <person name="Takami H."/>
        </authorList>
    </citation>
    <scope>NUCLEOTIDE SEQUENCE</scope>
    <source>
        <strain evidence="3">Expedition CK06-06</strain>
    </source>
</reference>
<dbReference type="GO" id="GO:0016491">
    <property type="term" value="F:oxidoreductase activity"/>
    <property type="evidence" value="ECO:0007669"/>
    <property type="project" value="UniProtKB-KW"/>
</dbReference>
<dbReference type="PRINTS" id="PR00080">
    <property type="entry name" value="SDRFAMILY"/>
</dbReference>
<name>X1UC33_9ZZZZ</name>
<dbReference type="AlphaFoldDB" id="X1UC33"/>
<organism evidence="3">
    <name type="scientific">marine sediment metagenome</name>
    <dbReference type="NCBI Taxonomy" id="412755"/>
    <lineage>
        <taxon>unclassified sequences</taxon>
        <taxon>metagenomes</taxon>
        <taxon>ecological metagenomes</taxon>
    </lineage>
</organism>
<dbReference type="EMBL" id="BARW01024256">
    <property type="protein sequence ID" value="GAI89909.1"/>
    <property type="molecule type" value="Genomic_DNA"/>
</dbReference>
<dbReference type="Pfam" id="PF00106">
    <property type="entry name" value="adh_short"/>
    <property type="match status" value="1"/>
</dbReference>
<proteinExistence type="inferred from homology"/>
<gene>
    <name evidence="3" type="ORF">S12H4_40028</name>
</gene>
<protein>
    <recommendedName>
        <fullName evidence="4">Short-chain dehydrogenase</fullName>
    </recommendedName>
</protein>
<keyword evidence="2" id="KW-0560">Oxidoreductase</keyword>
<dbReference type="InterPro" id="IPR002347">
    <property type="entry name" value="SDR_fam"/>
</dbReference>
<evidence type="ECO:0000256" key="1">
    <source>
        <dbReference type="ARBA" id="ARBA00006484"/>
    </source>
</evidence>
<sequence length="204" mass="22652">ERLPQVHARRCDLSKKEDRESFCGWFTDNHKDLNILVNNAGIQRAINLKKGTVELFSGEDEVQINFAAPIHLSAYFAPLFLEKKEAAIINVSSGLGFVPIAAMPVYCATKAGIHMFSISLRHQLKDTTVKVFEIVLPAVQTELGKGTTGESEQEYRGIPPSEAARATLRALKNDEYEIVIGEAKGLVEGSRKDFESAFQELNSW</sequence>
<dbReference type="PANTHER" id="PTHR44196:SF1">
    <property type="entry name" value="DEHYDROGENASE_REDUCTASE SDR FAMILY MEMBER 7B"/>
    <property type="match status" value="1"/>
</dbReference>
<dbReference type="SUPFAM" id="SSF51735">
    <property type="entry name" value="NAD(P)-binding Rossmann-fold domains"/>
    <property type="match status" value="1"/>
</dbReference>
<dbReference type="PANTHER" id="PTHR44196">
    <property type="entry name" value="DEHYDROGENASE/REDUCTASE SDR FAMILY MEMBER 7B"/>
    <property type="match status" value="1"/>
</dbReference>
<dbReference type="InterPro" id="IPR036291">
    <property type="entry name" value="NAD(P)-bd_dom_sf"/>
</dbReference>
<evidence type="ECO:0008006" key="4">
    <source>
        <dbReference type="Google" id="ProtNLM"/>
    </source>
</evidence>
<evidence type="ECO:0000313" key="3">
    <source>
        <dbReference type="EMBL" id="GAI89909.1"/>
    </source>
</evidence>
<evidence type="ECO:0000256" key="2">
    <source>
        <dbReference type="ARBA" id="ARBA00023002"/>
    </source>
</evidence>